<accession>A0A6C0AJS3</accession>
<dbReference type="InterPro" id="IPR001040">
    <property type="entry name" value="TIF_eIF_4E"/>
</dbReference>
<reference evidence="1" key="1">
    <citation type="journal article" date="2020" name="Nature">
        <title>Giant virus diversity and host interactions through global metagenomics.</title>
        <authorList>
            <person name="Schulz F."/>
            <person name="Roux S."/>
            <person name="Paez-Espino D."/>
            <person name="Jungbluth S."/>
            <person name="Walsh D.A."/>
            <person name="Denef V.J."/>
            <person name="McMahon K.D."/>
            <person name="Konstantinidis K.T."/>
            <person name="Eloe-Fadrosh E.A."/>
            <person name="Kyrpides N.C."/>
            <person name="Woyke T."/>
        </authorList>
    </citation>
    <scope>NUCLEOTIDE SEQUENCE</scope>
    <source>
        <strain evidence="1">GVMAG-S-1035375-24</strain>
    </source>
</reference>
<dbReference type="SUPFAM" id="SSF55418">
    <property type="entry name" value="eIF4e-like"/>
    <property type="match status" value="1"/>
</dbReference>
<dbReference type="GO" id="GO:0000340">
    <property type="term" value="F:RNA 7-methylguanosine cap binding"/>
    <property type="evidence" value="ECO:0007669"/>
    <property type="project" value="TreeGrafter"/>
</dbReference>
<dbReference type="Gene3D" id="3.30.760.10">
    <property type="entry name" value="RNA Cap, Translation Initiation Factor Eif4e"/>
    <property type="match status" value="1"/>
</dbReference>
<name>A0A6C0AJS3_9ZZZZ</name>
<organism evidence="1">
    <name type="scientific">viral metagenome</name>
    <dbReference type="NCBI Taxonomy" id="1070528"/>
    <lineage>
        <taxon>unclassified sequences</taxon>
        <taxon>metagenomes</taxon>
        <taxon>organismal metagenomes</taxon>
    </lineage>
</organism>
<dbReference type="EMBL" id="MN740666">
    <property type="protein sequence ID" value="QHS80029.1"/>
    <property type="molecule type" value="Genomic_DNA"/>
</dbReference>
<dbReference type="AlphaFoldDB" id="A0A6C0AJS3"/>
<sequence length="155" mass="17744">MKWTLWYHDPANNDYSLASYIRIYDVETPLEFWSLVDGIPKDVWESGMFFFMKEGVRPLWDAPENDKGGAWSKKVDAGDTHTVFIDCMVHCLANSFLKSHNDSIVGVTVSPKGQFHIVKVWNSTTAVCDRKLFSPSLKMKLSDDIAYKAHNLRPK</sequence>
<proteinExistence type="predicted"/>
<dbReference type="GO" id="GO:0016281">
    <property type="term" value="C:eukaryotic translation initiation factor 4F complex"/>
    <property type="evidence" value="ECO:0007669"/>
    <property type="project" value="TreeGrafter"/>
</dbReference>
<protein>
    <submittedName>
        <fullName evidence="1">Uncharacterized protein</fullName>
    </submittedName>
</protein>
<evidence type="ECO:0000313" key="1">
    <source>
        <dbReference type="EMBL" id="QHS80029.1"/>
    </source>
</evidence>
<dbReference type="Pfam" id="PF01652">
    <property type="entry name" value="IF4E"/>
    <property type="match status" value="1"/>
</dbReference>
<dbReference type="GO" id="GO:0003743">
    <property type="term" value="F:translation initiation factor activity"/>
    <property type="evidence" value="ECO:0007669"/>
    <property type="project" value="InterPro"/>
</dbReference>
<dbReference type="PANTHER" id="PTHR11960">
    <property type="entry name" value="EUKARYOTIC TRANSLATION INITIATION FACTOR 4E RELATED"/>
    <property type="match status" value="1"/>
</dbReference>
<dbReference type="InterPro" id="IPR023398">
    <property type="entry name" value="TIF_eIF4e-like"/>
</dbReference>